<sequence length="74" mass="8397">MYDGVDFLNTNFPSLGKHLGSNRRGTPTRPQTLYLFQPKTASRTLSSFVHPSLRPCSPLELPGRIVSKRECYEE</sequence>
<proteinExistence type="predicted"/>
<dbReference type="Proteomes" id="UP000249464">
    <property type="component" value="Unassembled WGS sequence"/>
</dbReference>
<reference evidence="1 2" key="1">
    <citation type="submission" date="2016-11" db="EMBL/GenBank/DDBJ databases">
        <authorList>
            <person name="Jaros S."/>
            <person name="Januszkiewicz K."/>
            <person name="Wedrychowicz H."/>
        </authorList>
    </citation>
    <scope>NUCLEOTIDE SEQUENCE [LARGE SCALE GENOMIC DNA]</scope>
</reference>
<organism evidence="1 2">
    <name type="scientific">Microbotryum silenes-dioicae</name>
    <dbReference type="NCBI Taxonomy" id="796604"/>
    <lineage>
        <taxon>Eukaryota</taxon>
        <taxon>Fungi</taxon>
        <taxon>Dikarya</taxon>
        <taxon>Basidiomycota</taxon>
        <taxon>Pucciniomycotina</taxon>
        <taxon>Microbotryomycetes</taxon>
        <taxon>Microbotryales</taxon>
        <taxon>Microbotryaceae</taxon>
        <taxon>Microbotryum</taxon>
    </lineage>
</organism>
<keyword evidence="2" id="KW-1185">Reference proteome</keyword>
<evidence type="ECO:0000313" key="2">
    <source>
        <dbReference type="Proteomes" id="UP000249464"/>
    </source>
</evidence>
<accession>A0A2X0NYY0</accession>
<dbReference type="AlphaFoldDB" id="A0A2X0NYY0"/>
<gene>
    <name evidence="1" type="primary">BQ5605_C003g02476</name>
    <name evidence="1" type="ORF">BQ5605_C003G02476</name>
</gene>
<protein>
    <submittedName>
        <fullName evidence="1">BQ5605_C003g02476 protein</fullName>
    </submittedName>
</protein>
<name>A0A2X0NYY0_9BASI</name>
<evidence type="ECO:0000313" key="1">
    <source>
        <dbReference type="EMBL" id="SGY41152.1"/>
    </source>
</evidence>
<dbReference type="EMBL" id="FQNC01000042">
    <property type="protein sequence ID" value="SGY41152.1"/>
    <property type="molecule type" value="Genomic_DNA"/>
</dbReference>